<accession>A0A1H8ISY1</accession>
<dbReference type="GO" id="GO:0005524">
    <property type="term" value="F:ATP binding"/>
    <property type="evidence" value="ECO:0007669"/>
    <property type="project" value="UniProtKB-KW"/>
</dbReference>
<name>A0A1H8ISY1_9FIRM</name>
<dbReference type="AlphaFoldDB" id="A0A1H8ISY1"/>
<dbReference type="PANTHER" id="PTHR47962:SF5">
    <property type="entry name" value="ATP-DEPENDENT HELICASE LHR-RELATED"/>
    <property type="match status" value="1"/>
</dbReference>
<protein>
    <submittedName>
        <fullName evidence="5">ATP-dependent helicase Lhr and Lhr-like helicase</fullName>
    </submittedName>
</protein>
<keyword evidence="5" id="KW-0347">Helicase</keyword>
<dbReference type="OrthoDB" id="9774462at2"/>
<dbReference type="InterPro" id="IPR052511">
    <property type="entry name" value="ATP-dep_Helicase"/>
</dbReference>
<keyword evidence="1" id="KW-0547">Nucleotide-binding</keyword>
<keyword evidence="2" id="KW-0067">ATP-binding</keyword>
<dbReference type="Pfam" id="PF00271">
    <property type="entry name" value="Helicase_C"/>
    <property type="match status" value="1"/>
</dbReference>
<dbReference type="Pfam" id="PF00270">
    <property type="entry name" value="DEAD"/>
    <property type="match status" value="1"/>
</dbReference>
<dbReference type="PROSITE" id="PS51194">
    <property type="entry name" value="HELICASE_CTER"/>
    <property type="match status" value="1"/>
</dbReference>
<dbReference type="GO" id="GO:0003677">
    <property type="term" value="F:DNA binding"/>
    <property type="evidence" value="ECO:0007669"/>
    <property type="project" value="TreeGrafter"/>
</dbReference>
<gene>
    <name evidence="5" type="ORF">SAMN05216454_10920</name>
</gene>
<dbReference type="EMBL" id="FODF01000009">
    <property type="protein sequence ID" value="SEN71511.1"/>
    <property type="molecule type" value="Genomic_DNA"/>
</dbReference>
<dbReference type="InterPro" id="IPR001650">
    <property type="entry name" value="Helicase_C-like"/>
</dbReference>
<dbReference type="SUPFAM" id="SSF52540">
    <property type="entry name" value="P-loop containing nucleoside triphosphate hydrolases"/>
    <property type="match status" value="1"/>
</dbReference>
<dbReference type="InterPro" id="IPR011545">
    <property type="entry name" value="DEAD/DEAH_box_helicase_dom"/>
</dbReference>
<dbReference type="SMART" id="SM00490">
    <property type="entry name" value="HELICc"/>
    <property type="match status" value="1"/>
</dbReference>
<evidence type="ECO:0000256" key="1">
    <source>
        <dbReference type="ARBA" id="ARBA00022741"/>
    </source>
</evidence>
<evidence type="ECO:0000259" key="3">
    <source>
        <dbReference type="PROSITE" id="PS51192"/>
    </source>
</evidence>
<proteinExistence type="predicted"/>
<dbReference type="PROSITE" id="PS51192">
    <property type="entry name" value="HELICASE_ATP_BIND_1"/>
    <property type="match status" value="1"/>
</dbReference>
<keyword evidence="5" id="KW-0378">Hydrolase</keyword>
<dbReference type="SMART" id="SM00487">
    <property type="entry name" value="DEXDc"/>
    <property type="match status" value="1"/>
</dbReference>
<dbReference type="PANTHER" id="PTHR47962">
    <property type="entry name" value="ATP-DEPENDENT HELICASE LHR-RELATED-RELATED"/>
    <property type="match status" value="1"/>
</dbReference>
<feature type="domain" description="Helicase C-terminal" evidence="4">
    <location>
        <begin position="239"/>
        <end position="393"/>
    </location>
</feature>
<dbReference type="InterPro" id="IPR027417">
    <property type="entry name" value="P-loop_NTPase"/>
</dbReference>
<evidence type="ECO:0000259" key="4">
    <source>
        <dbReference type="PROSITE" id="PS51194"/>
    </source>
</evidence>
<dbReference type="RefSeq" id="WP_091975722.1">
    <property type="nucleotide sequence ID" value="NZ_FODF01000009.1"/>
</dbReference>
<dbReference type="InterPro" id="IPR014001">
    <property type="entry name" value="Helicase_ATP-bd"/>
</dbReference>
<evidence type="ECO:0000313" key="6">
    <source>
        <dbReference type="Proteomes" id="UP000199512"/>
    </source>
</evidence>
<evidence type="ECO:0000256" key="2">
    <source>
        <dbReference type="ARBA" id="ARBA00022840"/>
    </source>
</evidence>
<dbReference type="GO" id="GO:0004386">
    <property type="term" value="F:helicase activity"/>
    <property type="evidence" value="ECO:0007669"/>
    <property type="project" value="UniProtKB-KW"/>
</dbReference>
<reference evidence="5 6" key="1">
    <citation type="submission" date="2016-10" db="EMBL/GenBank/DDBJ databases">
        <authorList>
            <person name="de Groot N.N."/>
        </authorList>
    </citation>
    <scope>NUCLEOTIDE SEQUENCE [LARGE SCALE GENOMIC DNA]</scope>
    <source>
        <strain evidence="5 6">Calf135</strain>
    </source>
</reference>
<organism evidence="5 6">
    <name type="scientific">Peptostreptococcus russellii</name>
    <dbReference type="NCBI Taxonomy" id="215200"/>
    <lineage>
        <taxon>Bacteria</taxon>
        <taxon>Bacillati</taxon>
        <taxon>Bacillota</taxon>
        <taxon>Clostridia</taxon>
        <taxon>Peptostreptococcales</taxon>
        <taxon>Peptostreptococcaceae</taxon>
        <taxon>Peptostreptococcus</taxon>
    </lineage>
</organism>
<dbReference type="Gene3D" id="3.40.50.300">
    <property type="entry name" value="P-loop containing nucleotide triphosphate hydrolases"/>
    <property type="match status" value="2"/>
</dbReference>
<keyword evidence="6" id="KW-1185">Reference proteome</keyword>
<feature type="domain" description="Helicase ATP-binding" evidence="3">
    <location>
        <begin position="32"/>
        <end position="210"/>
    </location>
</feature>
<sequence length="701" mass="81541">MESYNLLRREIRQYVYDKGWPSLKKIQAASIKHTYNTENNFILAAPTASGKTEAAFLPAINSIDDWNTGLKIIYISPLIALINDQFERINELCDYMDITITSWHGEASKTKKKKLLDRPNGILLITPESIEAMLSLRPEEAKFLFKGTEWVIIDEIHSFQDNNRGIQLKSLIERIKKYMEKEARFIGMSATINREDYKNIKNFFGSERKTDVLLDSSKNSLKVTKSFYRENIKKESNNALEEIYDYSQKESMLIFPNSRSEVERLSVSLSSLAKKRKSHTKYFAHHSSVSKDMRLSAENFAKNNRGELFTICCTSTLELGIDIGAVDSIVQYNAPYSIASLGQRLGRSGRATQRNVLHFIATDEWSLLQGLAAISLYEEGIIDKFQMIIKPYDVLAHQIISILLEKSGVPLEELKNINKEFETWKEIEDKELLELIEYLVENKYIEIIEEEAITGMASEELLRKSEFFTHFNIDDNFFVYNRHTKIGEISSVNHFEIGTNILLSGKVWKIKDIEYRAKKIYVDKAMDGKAPLFPGGSVNTTYDIRKRMKEILKEKSYWESYSKNIKLVLLELADESFRYDKFHWVECGDGLGLRTFQDTKTNRTLELLLNMMYDKEAYTLKDRESTIYGKNIKNDIYEVIEKNHNEKDVFEYLNKHPQVVEKYISSNKYRVLLPNNLKIKYIINNVLDLQNAKNYLKENYQ</sequence>
<evidence type="ECO:0000313" key="5">
    <source>
        <dbReference type="EMBL" id="SEN71511.1"/>
    </source>
</evidence>
<dbReference type="Proteomes" id="UP000199512">
    <property type="component" value="Unassembled WGS sequence"/>
</dbReference>
<dbReference type="STRING" id="215200.SAMN05216454_10920"/>
<dbReference type="GO" id="GO:0016887">
    <property type="term" value="F:ATP hydrolysis activity"/>
    <property type="evidence" value="ECO:0007669"/>
    <property type="project" value="TreeGrafter"/>
</dbReference>